<protein>
    <submittedName>
        <fullName evidence="2">Toxin-antitoxin system antitoxin subunit</fullName>
    </submittedName>
</protein>
<dbReference type="SUPFAM" id="SSF47598">
    <property type="entry name" value="Ribbon-helix-helix"/>
    <property type="match status" value="1"/>
</dbReference>
<name>A0ABX7Y662_9ACTN</name>
<dbReference type="Proteomes" id="UP000678513">
    <property type="component" value="Chromosome"/>
</dbReference>
<evidence type="ECO:0000313" key="2">
    <source>
        <dbReference type="EMBL" id="QUC08359.1"/>
    </source>
</evidence>
<reference evidence="2 3" key="1">
    <citation type="submission" date="2021-03" db="EMBL/GenBank/DDBJ databases">
        <title>Human Oral Microbial Genomes.</title>
        <authorList>
            <person name="Johnston C.D."/>
            <person name="Chen T."/>
            <person name="Dewhirst F.E."/>
        </authorList>
    </citation>
    <scope>NUCLEOTIDE SEQUENCE [LARGE SCALE GENOMIC DNA]</scope>
    <source>
        <strain evidence="2 3">DSMZ 100122</strain>
    </source>
</reference>
<sequence>MEQLLIRGLPAGTKARLDVLARRNGRSREAEVRVILDQALRLEPVSQADLLAMPESEGIEFEPGRLGALGRDVEL</sequence>
<dbReference type="EMBL" id="CP072384">
    <property type="protein sequence ID" value="QUC08359.1"/>
    <property type="molecule type" value="Genomic_DNA"/>
</dbReference>
<dbReference type="InterPro" id="IPR010985">
    <property type="entry name" value="Ribbon_hlx_hlx"/>
</dbReference>
<dbReference type="InterPro" id="IPR013321">
    <property type="entry name" value="Arc_rbn_hlx_hlx"/>
</dbReference>
<accession>A0ABX7Y662</accession>
<evidence type="ECO:0000313" key="3">
    <source>
        <dbReference type="Proteomes" id="UP000678513"/>
    </source>
</evidence>
<dbReference type="InterPro" id="IPR053853">
    <property type="entry name" value="FitA-like_RHH"/>
</dbReference>
<gene>
    <name evidence="2" type="ORF">J5A65_00975</name>
</gene>
<dbReference type="RefSeq" id="WP_212324152.1">
    <property type="nucleotide sequence ID" value="NZ_AP024463.1"/>
</dbReference>
<dbReference type="Pfam" id="PF22513">
    <property type="entry name" value="FitA-like_RHH"/>
    <property type="match status" value="1"/>
</dbReference>
<proteinExistence type="predicted"/>
<feature type="domain" description="Antitoxin FitA-like ribbon-helix-helix" evidence="1">
    <location>
        <begin position="3"/>
        <end position="40"/>
    </location>
</feature>
<keyword evidence="3" id="KW-1185">Reference proteome</keyword>
<organism evidence="2 3">
    <name type="scientific">Arachnia rubra</name>
    <dbReference type="NCBI Taxonomy" id="1547448"/>
    <lineage>
        <taxon>Bacteria</taxon>
        <taxon>Bacillati</taxon>
        <taxon>Actinomycetota</taxon>
        <taxon>Actinomycetes</taxon>
        <taxon>Propionibacteriales</taxon>
        <taxon>Propionibacteriaceae</taxon>
        <taxon>Arachnia</taxon>
    </lineage>
</organism>
<evidence type="ECO:0000259" key="1">
    <source>
        <dbReference type="Pfam" id="PF22513"/>
    </source>
</evidence>
<dbReference type="Gene3D" id="1.10.1220.10">
    <property type="entry name" value="Met repressor-like"/>
    <property type="match status" value="1"/>
</dbReference>